<dbReference type="InterPro" id="IPR051531">
    <property type="entry name" value="N-acetyltransferase"/>
</dbReference>
<sequence length="171" mass="19415">MKTVFESTRLKVKQALADGSVYENEPLLERICEILTPSVVENLPPYFHNIHSKAQAQQWLKQMLTESRLFVVELRSSEVIGFVFAYVESNDDVHIGYLLAEECWGQGFASELLSAFIEHSTQNESWNKLIGGVDPQNVASARLLKKLGFVERLEEGNEAIFFEYHFANTSA</sequence>
<gene>
    <name evidence="2" type="ORF">VTAP4600_B1349</name>
</gene>
<dbReference type="KEGG" id="vta:B1349"/>
<dbReference type="EMBL" id="LT960612">
    <property type="protein sequence ID" value="SON52960.1"/>
    <property type="molecule type" value="Genomic_DNA"/>
</dbReference>
<dbReference type="CDD" id="cd04301">
    <property type="entry name" value="NAT_SF"/>
    <property type="match status" value="1"/>
</dbReference>
<accession>A0A2N8ZM31</accession>
<keyword evidence="3" id="KW-1185">Reference proteome</keyword>
<dbReference type="Proteomes" id="UP000235828">
    <property type="component" value="Chromosome B"/>
</dbReference>
<name>A0A2N8ZM31_9VIBR</name>
<protein>
    <submittedName>
        <fullName evidence="2">GCN5-like N-acetyltransferase</fullName>
    </submittedName>
</protein>
<reference evidence="2 3" key="1">
    <citation type="submission" date="2017-10" db="EMBL/GenBank/DDBJ databases">
        <authorList>
            <person name="Banno H."/>
            <person name="Chua N.-H."/>
        </authorList>
    </citation>
    <scope>NUCLEOTIDE SEQUENCE [LARGE SCALE GENOMIC DNA]</scope>
    <source>
        <strain evidence="2">Vibrio tapetis CECT4600</strain>
    </source>
</reference>
<dbReference type="SUPFAM" id="SSF55729">
    <property type="entry name" value="Acyl-CoA N-acyltransferases (Nat)"/>
    <property type="match status" value="1"/>
</dbReference>
<evidence type="ECO:0000259" key="1">
    <source>
        <dbReference type="PROSITE" id="PS51186"/>
    </source>
</evidence>
<dbReference type="RefSeq" id="WP_102525078.1">
    <property type="nucleotide sequence ID" value="NZ_LT960612.1"/>
</dbReference>
<dbReference type="PANTHER" id="PTHR43792">
    <property type="entry name" value="GNAT FAMILY, PUTATIVE (AFU_ORTHOLOGUE AFUA_3G00765)-RELATED-RELATED"/>
    <property type="match status" value="1"/>
</dbReference>
<evidence type="ECO:0000313" key="3">
    <source>
        <dbReference type="Proteomes" id="UP000235828"/>
    </source>
</evidence>
<dbReference type="Pfam" id="PF13302">
    <property type="entry name" value="Acetyltransf_3"/>
    <property type="match status" value="1"/>
</dbReference>
<keyword evidence="2" id="KW-0808">Transferase</keyword>
<dbReference type="AlphaFoldDB" id="A0A2N8ZM31"/>
<evidence type="ECO:0000313" key="2">
    <source>
        <dbReference type="EMBL" id="SON52960.1"/>
    </source>
</evidence>
<dbReference type="PROSITE" id="PS51186">
    <property type="entry name" value="GNAT"/>
    <property type="match status" value="1"/>
</dbReference>
<proteinExistence type="predicted"/>
<organism evidence="2 3">
    <name type="scientific">Vibrio tapetis subsp. tapetis</name>
    <dbReference type="NCBI Taxonomy" id="1671868"/>
    <lineage>
        <taxon>Bacteria</taxon>
        <taxon>Pseudomonadati</taxon>
        <taxon>Pseudomonadota</taxon>
        <taxon>Gammaproteobacteria</taxon>
        <taxon>Vibrionales</taxon>
        <taxon>Vibrionaceae</taxon>
        <taxon>Vibrio</taxon>
    </lineage>
</organism>
<dbReference type="InterPro" id="IPR016181">
    <property type="entry name" value="Acyl_CoA_acyltransferase"/>
</dbReference>
<feature type="domain" description="N-acetyltransferase" evidence="1">
    <location>
        <begin position="34"/>
        <end position="167"/>
    </location>
</feature>
<dbReference type="OrthoDB" id="6293260at2"/>
<dbReference type="PANTHER" id="PTHR43792:SF1">
    <property type="entry name" value="N-ACETYLTRANSFERASE DOMAIN-CONTAINING PROTEIN"/>
    <property type="match status" value="1"/>
</dbReference>
<dbReference type="Gene3D" id="3.40.630.30">
    <property type="match status" value="1"/>
</dbReference>
<dbReference type="InterPro" id="IPR000182">
    <property type="entry name" value="GNAT_dom"/>
</dbReference>
<dbReference type="GO" id="GO:0016747">
    <property type="term" value="F:acyltransferase activity, transferring groups other than amino-acyl groups"/>
    <property type="evidence" value="ECO:0007669"/>
    <property type="project" value="InterPro"/>
</dbReference>